<keyword evidence="2" id="KW-1003">Cell membrane</keyword>
<feature type="transmembrane region" description="Helical" evidence="6">
    <location>
        <begin position="43"/>
        <end position="71"/>
    </location>
</feature>
<evidence type="ECO:0000256" key="1">
    <source>
        <dbReference type="ARBA" id="ARBA00004651"/>
    </source>
</evidence>
<dbReference type="PANTHER" id="PTHR30561:SF9">
    <property type="entry name" value="4-AMINO-4-DEOXY-L-ARABINOSE-PHOSPHOUNDECAPRENOL FLIPPASE SUBUNIT ARNF-RELATED"/>
    <property type="match status" value="1"/>
</dbReference>
<dbReference type="Gene3D" id="1.10.3730.20">
    <property type="match status" value="1"/>
</dbReference>
<feature type="transmembrane region" description="Helical" evidence="6">
    <location>
        <begin position="78"/>
        <end position="98"/>
    </location>
</feature>
<keyword evidence="5 6" id="KW-0472">Membrane</keyword>
<organism evidence="7 8">
    <name type="scientific">Crenobacter oryzisoli</name>
    <dbReference type="NCBI Taxonomy" id="3056844"/>
    <lineage>
        <taxon>Bacteria</taxon>
        <taxon>Pseudomonadati</taxon>
        <taxon>Pseudomonadota</taxon>
        <taxon>Betaproteobacteria</taxon>
        <taxon>Neisseriales</taxon>
        <taxon>Neisseriaceae</taxon>
        <taxon>Crenobacter</taxon>
    </lineage>
</organism>
<comment type="subcellular location">
    <subcellularLocation>
        <location evidence="1">Cell membrane</location>
        <topology evidence="1">Multi-pass membrane protein</topology>
    </subcellularLocation>
</comment>
<gene>
    <name evidence="7" type="ORF">QU481_14090</name>
</gene>
<sequence>MKLIEFGLILLGVLLNAAAQLFLKAGVRQIGHFDFSAANIVPIGWSLATNLPIIGGLSCYVISVVVWIMALSRVEVSIAYPMLSIGYVVNAGLAWWLFGEAVTAQRLAGIAVIIIGVILVARSS</sequence>
<dbReference type="InterPro" id="IPR037185">
    <property type="entry name" value="EmrE-like"/>
</dbReference>
<dbReference type="SUPFAM" id="SSF103481">
    <property type="entry name" value="Multidrug resistance efflux transporter EmrE"/>
    <property type="match status" value="1"/>
</dbReference>
<accession>A0ABT7XQE5</accession>
<evidence type="ECO:0000256" key="4">
    <source>
        <dbReference type="ARBA" id="ARBA00022989"/>
    </source>
</evidence>
<dbReference type="RefSeq" id="WP_289830661.1">
    <property type="nucleotide sequence ID" value="NZ_JAUEDK010000025.1"/>
</dbReference>
<evidence type="ECO:0000313" key="7">
    <source>
        <dbReference type="EMBL" id="MDN0076017.1"/>
    </source>
</evidence>
<evidence type="ECO:0000256" key="3">
    <source>
        <dbReference type="ARBA" id="ARBA00022692"/>
    </source>
</evidence>
<comment type="caution">
    <text evidence="7">The sequence shown here is derived from an EMBL/GenBank/DDBJ whole genome shotgun (WGS) entry which is preliminary data.</text>
</comment>
<evidence type="ECO:0000256" key="5">
    <source>
        <dbReference type="ARBA" id="ARBA00023136"/>
    </source>
</evidence>
<feature type="transmembrane region" description="Helical" evidence="6">
    <location>
        <begin position="104"/>
        <end position="121"/>
    </location>
</feature>
<name>A0ABT7XQE5_9NEIS</name>
<dbReference type="InterPro" id="IPR000390">
    <property type="entry name" value="Small_drug/metabolite_transptr"/>
</dbReference>
<keyword evidence="8" id="KW-1185">Reference proteome</keyword>
<dbReference type="PANTHER" id="PTHR30561">
    <property type="entry name" value="SMR FAMILY PROTON-DEPENDENT DRUG EFFLUX TRANSPORTER SUGE"/>
    <property type="match status" value="1"/>
</dbReference>
<evidence type="ECO:0000256" key="6">
    <source>
        <dbReference type="SAM" id="Phobius"/>
    </source>
</evidence>
<protein>
    <submittedName>
        <fullName evidence="7">EamA family transporter</fullName>
    </submittedName>
</protein>
<reference evidence="7" key="1">
    <citation type="submission" date="2023-06" db="EMBL/GenBank/DDBJ databases">
        <authorList>
            <person name="Zhang S."/>
        </authorList>
    </citation>
    <scope>NUCLEOTIDE SEQUENCE</scope>
    <source>
        <strain evidence="7">SG2303</strain>
    </source>
</reference>
<dbReference type="EMBL" id="JAUEDK010000025">
    <property type="protein sequence ID" value="MDN0076017.1"/>
    <property type="molecule type" value="Genomic_DNA"/>
</dbReference>
<evidence type="ECO:0000256" key="2">
    <source>
        <dbReference type="ARBA" id="ARBA00022475"/>
    </source>
</evidence>
<proteinExistence type="predicted"/>
<evidence type="ECO:0000313" key="8">
    <source>
        <dbReference type="Proteomes" id="UP001168540"/>
    </source>
</evidence>
<keyword evidence="3 6" id="KW-0812">Transmembrane</keyword>
<keyword evidence="4 6" id="KW-1133">Transmembrane helix</keyword>
<dbReference type="Proteomes" id="UP001168540">
    <property type="component" value="Unassembled WGS sequence"/>
</dbReference>